<keyword evidence="3" id="KW-1185">Reference proteome</keyword>
<sequence>MWAPRVSGWVVGGGSVEVGPCVRTAVQRSPSAQLRYYSSGERPWQQQQQEEEDKIKGGQLPSFLLQDLEMREVGRRRITTSNSSSSQTTFDFDFAISNQSAPF</sequence>
<evidence type="ECO:0000256" key="1">
    <source>
        <dbReference type="SAM" id="MobiDB-lite"/>
    </source>
</evidence>
<name>A0A0E0G2A5_ORYNI</name>
<reference evidence="2" key="1">
    <citation type="submission" date="2015-04" db="UniProtKB">
        <authorList>
            <consortium name="EnsemblPlants"/>
        </authorList>
    </citation>
    <scope>IDENTIFICATION</scope>
    <source>
        <strain evidence="2">SL10</strain>
    </source>
</reference>
<evidence type="ECO:0000313" key="3">
    <source>
        <dbReference type="Proteomes" id="UP000006591"/>
    </source>
</evidence>
<dbReference type="AlphaFoldDB" id="A0A0E0G2A5"/>
<proteinExistence type="predicted"/>
<protein>
    <submittedName>
        <fullName evidence="2">Uncharacterized protein</fullName>
    </submittedName>
</protein>
<dbReference type="HOGENOM" id="CLU_2268116_0_0_1"/>
<dbReference type="EnsemblPlants" id="ONIVA02G06470.1">
    <property type="protein sequence ID" value="ONIVA02G06470.1"/>
    <property type="gene ID" value="ONIVA02G06470"/>
</dbReference>
<reference evidence="2" key="2">
    <citation type="submission" date="2018-04" db="EMBL/GenBank/DDBJ databases">
        <title>OnivRS2 (Oryza nivara Reference Sequence Version 2).</title>
        <authorList>
            <person name="Zhang J."/>
            <person name="Kudrna D."/>
            <person name="Lee S."/>
            <person name="Talag J."/>
            <person name="Rajasekar S."/>
            <person name="Welchert J."/>
            <person name="Hsing Y.-I."/>
            <person name="Wing R.A."/>
        </authorList>
    </citation>
    <scope>NUCLEOTIDE SEQUENCE [LARGE SCALE GENOMIC DNA]</scope>
    <source>
        <strain evidence="2">SL10</strain>
    </source>
</reference>
<evidence type="ECO:0000313" key="2">
    <source>
        <dbReference type="EnsemblPlants" id="ONIVA02G06470.1"/>
    </source>
</evidence>
<dbReference type="Proteomes" id="UP000006591">
    <property type="component" value="Chromosome 2"/>
</dbReference>
<organism evidence="2">
    <name type="scientific">Oryza nivara</name>
    <name type="common">Indian wild rice</name>
    <name type="synonym">Oryza sativa f. spontanea</name>
    <dbReference type="NCBI Taxonomy" id="4536"/>
    <lineage>
        <taxon>Eukaryota</taxon>
        <taxon>Viridiplantae</taxon>
        <taxon>Streptophyta</taxon>
        <taxon>Embryophyta</taxon>
        <taxon>Tracheophyta</taxon>
        <taxon>Spermatophyta</taxon>
        <taxon>Magnoliopsida</taxon>
        <taxon>Liliopsida</taxon>
        <taxon>Poales</taxon>
        <taxon>Poaceae</taxon>
        <taxon>BOP clade</taxon>
        <taxon>Oryzoideae</taxon>
        <taxon>Oryzeae</taxon>
        <taxon>Oryzinae</taxon>
        <taxon>Oryza</taxon>
    </lineage>
</organism>
<accession>A0A0E0G2A5</accession>
<feature type="region of interest" description="Disordered" evidence="1">
    <location>
        <begin position="38"/>
        <end position="58"/>
    </location>
</feature>
<dbReference type="Gramene" id="ONIVA02G06470.1">
    <property type="protein sequence ID" value="ONIVA02G06470.1"/>
    <property type="gene ID" value="ONIVA02G06470"/>
</dbReference>